<dbReference type="Proteomes" id="UP000799754">
    <property type="component" value="Unassembled WGS sequence"/>
</dbReference>
<gene>
    <name evidence="1" type="ORF">BU25DRAFT_422746</name>
</gene>
<evidence type="ECO:0000313" key="1">
    <source>
        <dbReference type="EMBL" id="KAF2626174.1"/>
    </source>
</evidence>
<organism evidence="1 2">
    <name type="scientific">Macroventuria anomochaeta</name>
    <dbReference type="NCBI Taxonomy" id="301207"/>
    <lineage>
        <taxon>Eukaryota</taxon>
        <taxon>Fungi</taxon>
        <taxon>Dikarya</taxon>
        <taxon>Ascomycota</taxon>
        <taxon>Pezizomycotina</taxon>
        <taxon>Dothideomycetes</taxon>
        <taxon>Pleosporomycetidae</taxon>
        <taxon>Pleosporales</taxon>
        <taxon>Pleosporineae</taxon>
        <taxon>Didymellaceae</taxon>
        <taxon>Macroventuria</taxon>
    </lineage>
</organism>
<keyword evidence="2" id="KW-1185">Reference proteome</keyword>
<dbReference type="EMBL" id="MU006722">
    <property type="protein sequence ID" value="KAF2626174.1"/>
    <property type="molecule type" value="Genomic_DNA"/>
</dbReference>
<name>A0ACB6RYE9_9PLEO</name>
<proteinExistence type="predicted"/>
<sequence length="845" mass="91196">MATSQLCDSSRLAYGHHQGPVLITSNPPYQTDTAVENRVRGIIRAETRAAASLDPFTFYKTYLDTNVPLLGDQDDFESDDDGYTCNLGAAAAHDTPVDDAQPQARCHTAAYKLAVRLANRSNGAPLATIIEQGSYSTLNSHGSLLSVGRFPSIKAAENTSPNRGSRRRSRSLDEKALHDIQEDLAREYDISTVAVPHARLDEEHGAADPASGTATPLTSYRFELQQSPSSHSGDELFDHDSRGVKGFIRGVLQNVRGVSRTRSRSSSMTHAPIMEHRESPPSTCGSSPQLGQQDQGPEFAHLPKCSRNVSTRASEGAAIPPTPEDQTRNRAISSSAIELSARAHPPLVQSPSYAPESTTIFGSLPPALPYRAATRSHEQPFSTPVVHAGTRDVARGDGIAQASTSHHDTFDTSARYTFDGAPVYRGCPSSLREASSAREVFTSQNTSFCSTMSTSYSGTVLGVDLDLQHDFSHPIRRSQSPPTPVWFTPQMVELERQASFSESPESVKTSVPTHAPCRSITSSALTSLLPIAAASGIVRPNYNTPKISFYSPSGNLIQPESSSPQGTSPSEYGGSPTVTTSYYNKQNANAASPSGGLPIRPPLVPMTTPPTQKTPLPPHLRHHHNYRHPEMSQISSCESSITPKGPLKGCDGIVRENSLTPRSGIFYPHGKDRAHRSTRLIMHNLKAEAKFYKARFLALAAAQSFAPSIPKGRTLQKRHVHSYNTYARNPHTGKTTTQKGGYREDVLGPLAAHALRVCFCQPYDGAGESTRATAAGACMAGEPLPAKGKLKADQDVKDVERSLPNARVVGSGRRSEGGDRKRAARRDSAVNSTTRRVSNTGMARR</sequence>
<comment type="caution">
    <text evidence="1">The sequence shown here is derived from an EMBL/GenBank/DDBJ whole genome shotgun (WGS) entry which is preliminary data.</text>
</comment>
<protein>
    <submittedName>
        <fullName evidence="1">Uncharacterized protein</fullName>
    </submittedName>
</protein>
<reference evidence="1" key="1">
    <citation type="journal article" date="2020" name="Stud. Mycol.">
        <title>101 Dothideomycetes genomes: a test case for predicting lifestyles and emergence of pathogens.</title>
        <authorList>
            <person name="Haridas S."/>
            <person name="Albert R."/>
            <person name="Binder M."/>
            <person name="Bloem J."/>
            <person name="Labutti K."/>
            <person name="Salamov A."/>
            <person name="Andreopoulos B."/>
            <person name="Baker S."/>
            <person name="Barry K."/>
            <person name="Bills G."/>
            <person name="Bluhm B."/>
            <person name="Cannon C."/>
            <person name="Castanera R."/>
            <person name="Culley D."/>
            <person name="Daum C."/>
            <person name="Ezra D."/>
            <person name="Gonzalez J."/>
            <person name="Henrissat B."/>
            <person name="Kuo A."/>
            <person name="Liang C."/>
            <person name="Lipzen A."/>
            <person name="Lutzoni F."/>
            <person name="Magnuson J."/>
            <person name="Mondo S."/>
            <person name="Nolan M."/>
            <person name="Ohm R."/>
            <person name="Pangilinan J."/>
            <person name="Park H.-J."/>
            <person name="Ramirez L."/>
            <person name="Alfaro M."/>
            <person name="Sun H."/>
            <person name="Tritt A."/>
            <person name="Yoshinaga Y."/>
            <person name="Zwiers L.-H."/>
            <person name="Turgeon B."/>
            <person name="Goodwin S."/>
            <person name="Spatafora J."/>
            <person name="Crous P."/>
            <person name="Grigoriev I."/>
        </authorList>
    </citation>
    <scope>NUCLEOTIDE SEQUENCE</scope>
    <source>
        <strain evidence="1">CBS 525.71</strain>
    </source>
</reference>
<evidence type="ECO:0000313" key="2">
    <source>
        <dbReference type="Proteomes" id="UP000799754"/>
    </source>
</evidence>
<accession>A0ACB6RYE9</accession>